<dbReference type="PANTHER" id="PTHR15885:SF1">
    <property type="entry name" value="COILED-COIL DOMAIN-CONTAINING PROTEIN 174"/>
    <property type="match status" value="1"/>
</dbReference>
<gene>
    <name evidence="4" type="ORF">BCR32DRAFT_267975</name>
</gene>
<accession>A0A1Y1X847</accession>
<evidence type="ECO:0000256" key="1">
    <source>
        <dbReference type="ARBA" id="ARBA00023054"/>
    </source>
</evidence>
<evidence type="ECO:0000256" key="2">
    <source>
        <dbReference type="SAM" id="MobiDB-lite"/>
    </source>
</evidence>
<feature type="region of interest" description="Disordered" evidence="2">
    <location>
        <begin position="193"/>
        <end position="223"/>
    </location>
</feature>
<proteinExistence type="predicted"/>
<evidence type="ECO:0000313" key="4">
    <source>
        <dbReference type="EMBL" id="ORX81929.1"/>
    </source>
</evidence>
<keyword evidence="5" id="KW-1185">Reference proteome</keyword>
<feature type="region of interest" description="Disordered" evidence="2">
    <location>
        <begin position="254"/>
        <end position="288"/>
    </location>
</feature>
<dbReference type="Pfam" id="PF25449">
    <property type="entry name" value="CCDC174_GRSR"/>
    <property type="match status" value="1"/>
</dbReference>
<dbReference type="OrthoDB" id="333551at2759"/>
<feature type="domain" description="CCDC174 alpha/beta GRSR" evidence="3">
    <location>
        <begin position="149"/>
        <end position="172"/>
    </location>
</feature>
<dbReference type="InterPro" id="IPR025066">
    <property type="entry name" value="CCDC174-like"/>
</dbReference>
<dbReference type="PANTHER" id="PTHR15885">
    <property type="entry name" value="COILED-COIL DOMAIN-CONTAINING PROTEIN 174"/>
    <property type="match status" value="1"/>
</dbReference>
<dbReference type="Pfam" id="PF13300">
    <property type="entry name" value="DUF4078"/>
    <property type="match status" value="1"/>
</dbReference>
<reference evidence="4 5" key="1">
    <citation type="submission" date="2016-08" db="EMBL/GenBank/DDBJ databases">
        <title>A Parts List for Fungal Cellulosomes Revealed by Comparative Genomics.</title>
        <authorList>
            <consortium name="DOE Joint Genome Institute"/>
            <person name="Haitjema C.H."/>
            <person name="Gilmore S.P."/>
            <person name="Henske J.K."/>
            <person name="Solomon K.V."/>
            <person name="De Groot R."/>
            <person name="Kuo A."/>
            <person name="Mondo S.J."/>
            <person name="Salamov A.A."/>
            <person name="Labutti K."/>
            <person name="Zhao Z."/>
            <person name="Chiniquy J."/>
            <person name="Barry K."/>
            <person name="Brewer H.M."/>
            <person name="Purvine S.O."/>
            <person name="Wright A.T."/>
            <person name="Boxma B."/>
            <person name="Van Alen T."/>
            <person name="Hackstein J.H."/>
            <person name="Baker S.E."/>
            <person name="Grigoriev I.V."/>
            <person name="O'Malley M.A."/>
        </authorList>
    </citation>
    <scope>NUCLEOTIDE SEQUENCE [LARGE SCALE GENOMIC DNA]</scope>
    <source>
        <strain evidence="4 5">S4</strain>
    </source>
</reference>
<keyword evidence="1" id="KW-0175">Coiled coil</keyword>
<dbReference type="AlphaFoldDB" id="A0A1Y1X847"/>
<comment type="caution">
    <text evidence="4">The sequence shown here is derived from an EMBL/GenBank/DDBJ whole genome shotgun (WGS) entry which is preliminary data.</text>
</comment>
<organism evidence="4 5">
    <name type="scientific">Anaeromyces robustus</name>
    <dbReference type="NCBI Taxonomy" id="1754192"/>
    <lineage>
        <taxon>Eukaryota</taxon>
        <taxon>Fungi</taxon>
        <taxon>Fungi incertae sedis</taxon>
        <taxon>Chytridiomycota</taxon>
        <taxon>Chytridiomycota incertae sedis</taxon>
        <taxon>Neocallimastigomycetes</taxon>
        <taxon>Neocallimastigales</taxon>
        <taxon>Neocallimastigaceae</taxon>
        <taxon>Anaeromyces</taxon>
    </lineage>
</organism>
<reference evidence="4 5" key="2">
    <citation type="submission" date="2016-08" db="EMBL/GenBank/DDBJ databases">
        <title>Pervasive Adenine N6-methylation of Active Genes in Fungi.</title>
        <authorList>
            <consortium name="DOE Joint Genome Institute"/>
            <person name="Mondo S.J."/>
            <person name="Dannebaum R.O."/>
            <person name="Kuo R.C."/>
            <person name="Labutti K."/>
            <person name="Haridas S."/>
            <person name="Kuo A."/>
            <person name="Salamov A."/>
            <person name="Ahrendt S.R."/>
            <person name="Lipzen A."/>
            <person name="Sullivan W."/>
            <person name="Andreopoulos W.B."/>
            <person name="Clum A."/>
            <person name="Lindquist E."/>
            <person name="Daum C."/>
            <person name="Ramamoorthy G.K."/>
            <person name="Gryganskyi A."/>
            <person name="Culley D."/>
            <person name="Magnuson J.K."/>
            <person name="James T.Y."/>
            <person name="O'Malley M.A."/>
            <person name="Stajich J.E."/>
            <person name="Spatafora J.W."/>
            <person name="Visel A."/>
            <person name="Grigoriev I.V."/>
        </authorList>
    </citation>
    <scope>NUCLEOTIDE SEQUENCE [LARGE SCALE GENOMIC DNA]</scope>
    <source>
        <strain evidence="4 5">S4</strain>
    </source>
</reference>
<dbReference type="STRING" id="1754192.A0A1Y1X847"/>
<evidence type="ECO:0000259" key="3">
    <source>
        <dbReference type="Pfam" id="PF25449"/>
    </source>
</evidence>
<sequence length="314" mass="37725">MEPWKDNEIKDVNAASALNLKAELLKQNEIFQKERKKYGKSSQAIVRKPIKKPDVFSKKNKGIELRKLKDKEDIQTAGSELEASWVSLQRKAKIYEEQLKKDVDELDDEELDEYSEKAPLVDFLNKKIENMENLKQKLDEENQEVEDSWVEYVDEFGRTRLIRKSDMGKYNIKSNIDENNSKEKKISELTKEQLKEEQEKHLKEELEEEKRNRNEETYFDAKMENRKMGTGYYQFSHNKEERLKQQEALEELRRSTSIQRQKAENMKQARNQRIEERKRKLKERMENVKRQRKIYNEKKESVEKEAENLLKSLI</sequence>
<dbReference type="EMBL" id="MCFG01000107">
    <property type="protein sequence ID" value="ORX81929.1"/>
    <property type="molecule type" value="Genomic_DNA"/>
</dbReference>
<dbReference type="InterPro" id="IPR057464">
    <property type="entry name" value="CCDC174_GRSR"/>
</dbReference>
<protein>
    <recommendedName>
        <fullName evidence="3">CCDC174 alpha/beta GRSR domain-containing protein</fullName>
    </recommendedName>
</protein>
<dbReference type="Proteomes" id="UP000193944">
    <property type="component" value="Unassembled WGS sequence"/>
</dbReference>
<dbReference type="GO" id="GO:0005634">
    <property type="term" value="C:nucleus"/>
    <property type="evidence" value="ECO:0007669"/>
    <property type="project" value="TreeGrafter"/>
</dbReference>
<name>A0A1Y1X847_9FUNG</name>
<feature type="compositionally biased region" description="Basic and acidic residues" evidence="2">
    <location>
        <begin position="261"/>
        <end position="288"/>
    </location>
</feature>
<evidence type="ECO:0000313" key="5">
    <source>
        <dbReference type="Proteomes" id="UP000193944"/>
    </source>
</evidence>